<keyword evidence="2" id="KW-1185">Reference proteome</keyword>
<reference evidence="1" key="2">
    <citation type="submission" date="2020-11" db="EMBL/GenBank/DDBJ databases">
        <authorList>
            <person name="McCartney M.A."/>
            <person name="Auch B."/>
            <person name="Kono T."/>
            <person name="Mallez S."/>
            <person name="Becker A."/>
            <person name="Gohl D.M."/>
            <person name="Silverstein K.A.T."/>
            <person name="Koren S."/>
            <person name="Bechman K.B."/>
            <person name="Herman A."/>
            <person name="Abrahante J.E."/>
            <person name="Garbe J."/>
        </authorList>
    </citation>
    <scope>NUCLEOTIDE SEQUENCE</scope>
    <source>
        <strain evidence="1">Duluth1</strain>
        <tissue evidence="1">Whole animal</tissue>
    </source>
</reference>
<accession>A0A9D4HSY4</accession>
<protein>
    <recommendedName>
        <fullName evidence="3">DNA2/NAM7 helicase helicase domain-containing protein</fullName>
    </recommendedName>
</protein>
<dbReference type="PANTHER" id="PTHR43788">
    <property type="entry name" value="DNA2/NAM7 HELICASE FAMILY MEMBER"/>
    <property type="match status" value="1"/>
</dbReference>
<dbReference type="InterPro" id="IPR027417">
    <property type="entry name" value="P-loop_NTPase"/>
</dbReference>
<reference evidence="1" key="1">
    <citation type="journal article" date="2019" name="bioRxiv">
        <title>The Genome of the Zebra Mussel, Dreissena polymorpha: A Resource for Invasive Species Research.</title>
        <authorList>
            <person name="McCartney M.A."/>
            <person name="Auch B."/>
            <person name="Kono T."/>
            <person name="Mallez S."/>
            <person name="Zhang Y."/>
            <person name="Obille A."/>
            <person name="Becker A."/>
            <person name="Abrahante J.E."/>
            <person name="Garbe J."/>
            <person name="Badalamenti J.P."/>
            <person name="Herman A."/>
            <person name="Mangelson H."/>
            <person name="Liachko I."/>
            <person name="Sullivan S."/>
            <person name="Sone E.D."/>
            <person name="Koren S."/>
            <person name="Silverstein K.A.T."/>
            <person name="Beckman K.B."/>
            <person name="Gohl D.M."/>
        </authorList>
    </citation>
    <scope>NUCLEOTIDE SEQUENCE</scope>
    <source>
        <strain evidence="1">Duluth1</strain>
        <tissue evidence="1">Whole animal</tissue>
    </source>
</reference>
<dbReference type="SUPFAM" id="SSF52540">
    <property type="entry name" value="P-loop containing nucleoside triphosphate hydrolases"/>
    <property type="match status" value="1"/>
</dbReference>
<dbReference type="GO" id="GO:0043139">
    <property type="term" value="F:5'-3' DNA helicase activity"/>
    <property type="evidence" value="ECO:0007669"/>
    <property type="project" value="TreeGrafter"/>
</dbReference>
<dbReference type="PANTHER" id="PTHR43788:SF8">
    <property type="entry name" value="DNA-BINDING PROTEIN SMUBP-2"/>
    <property type="match status" value="1"/>
</dbReference>
<dbReference type="InterPro" id="IPR050534">
    <property type="entry name" value="Coronavir_polyprotein_1ab"/>
</dbReference>
<dbReference type="EMBL" id="JAIWYP010000012">
    <property type="protein sequence ID" value="KAH3729866.1"/>
    <property type="molecule type" value="Genomic_DNA"/>
</dbReference>
<evidence type="ECO:0008006" key="3">
    <source>
        <dbReference type="Google" id="ProtNLM"/>
    </source>
</evidence>
<evidence type="ECO:0000313" key="2">
    <source>
        <dbReference type="Proteomes" id="UP000828390"/>
    </source>
</evidence>
<proteinExistence type="predicted"/>
<organism evidence="1 2">
    <name type="scientific">Dreissena polymorpha</name>
    <name type="common">Zebra mussel</name>
    <name type="synonym">Mytilus polymorpha</name>
    <dbReference type="NCBI Taxonomy" id="45954"/>
    <lineage>
        <taxon>Eukaryota</taxon>
        <taxon>Metazoa</taxon>
        <taxon>Spiralia</taxon>
        <taxon>Lophotrochozoa</taxon>
        <taxon>Mollusca</taxon>
        <taxon>Bivalvia</taxon>
        <taxon>Autobranchia</taxon>
        <taxon>Heteroconchia</taxon>
        <taxon>Euheterodonta</taxon>
        <taxon>Imparidentia</taxon>
        <taxon>Neoheterodontei</taxon>
        <taxon>Myida</taxon>
        <taxon>Dreissenoidea</taxon>
        <taxon>Dreissenidae</taxon>
        <taxon>Dreissena</taxon>
    </lineage>
</organism>
<evidence type="ECO:0000313" key="1">
    <source>
        <dbReference type="EMBL" id="KAH3729866.1"/>
    </source>
</evidence>
<dbReference type="Gene3D" id="3.40.50.300">
    <property type="entry name" value="P-loop containing nucleotide triphosphate hydrolases"/>
    <property type="match status" value="1"/>
</dbReference>
<dbReference type="AlphaFoldDB" id="A0A9D4HSY4"/>
<comment type="caution">
    <text evidence="1">The sequence shown here is derived from an EMBL/GenBank/DDBJ whole genome shotgun (WGS) entry which is preliminary data.</text>
</comment>
<sequence length="85" mass="10001">MLTPRIMKLHRDIDHDWQMTPMDFQVTSLRVSPRCSFVLVGDSKQLPPVVLSKEARELGMDESMFLHLNGQQATFELHLQYRMDR</sequence>
<dbReference type="Proteomes" id="UP000828390">
    <property type="component" value="Unassembled WGS sequence"/>
</dbReference>
<name>A0A9D4HSY4_DREPO</name>
<gene>
    <name evidence="1" type="ORF">DPMN_055844</name>
</gene>